<evidence type="ECO:0000256" key="2">
    <source>
        <dbReference type="ARBA" id="ARBA00022527"/>
    </source>
</evidence>
<evidence type="ECO:0000313" key="11">
    <source>
        <dbReference type="Proteomes" id="UP000331127"/>
    </source>
</evidence>
<sequence>MSEWTVPGYREIRELGVGGSGRVVLATYESTGAFVAIKYLSERLRNDPEFLAGFQREARLMVELQDAHIVKLYEYVQSPYGDAAIVMELVDGVPLRRILAEHGTTSPEAALVVLKGSLLGLSTAHAQGVVHRDYKPENVLIQADGTSKLADFGVAALSGEQGVPSGTPSYMAPEQWSSNPASPATDVYAATCVFFECLTGRKPYRADHLAGMRHAHQHAPIPTMEVPSSVRALVGRGMAKNPMDRPPTARAFVADLEAAAVAAYGSDWEERGRRHLAELATLLALLFPLARPASAPEVGTSLARTVLSDRLGHFAPRFAIGGSLVAAVVIAVLVASNGATPVSEGTTLRPPAQSESPEPVVPTVEPTEESTEPTEPTGETVTDPTDEATDPPVAQPPVTDPTTTPTVTPTVTATATVTPAPLKVTGLAVSSFDGQSASLRVRTSANRPVSLRVVFAEGPDTDHLVARPAQVIPLAGATTYTPVVQDAFTAPACGKTVYRRITIATTPKAGPVSKTTPIKGPACPPPAVQSVAIASWDGTTAGVEVKTDGPGPAKVTAVFARDGKPAQTKSTNISGKTTYPLSLKGDLGEVACEKVAVFSVTVTTEPAAANGPQTKQVRVPGPQCAPPTVKIASWNGRTASVQVTSGSTAPVKLTVSIVQHLRYGERDLEFKDAQSATLEGDTQYTKEFSASFKQPQCGFTDERVITVSASPGGATATSTSRIVGPACPDPETEESPSQGTDGPIL</sequence>
<name>A0A5M3WQR0_9ACTN</name>
<feature type="compositionally biased region" description="Low complexity" evidence="8">
    <location>
        <begin position="400"/>
        <end position="409"/>
    </location>
</feature>
<accession>A0A5M3WQR0</accession>
<keyword evidence="6 7" id="KW-0067">ATP-binding</keyword>
<feature type="compositionally biased region" description="Low complexity" evidence="8">
    <location>
        <begin position="355"/>
        <end position="365"/>
    </location>
</feature>
<dbReference type="PROSITE" id="PS00108">
    <property type="entry name" value="PROTEIN_KINASE_ST"/>
    <property type="match status" value="1"/>
</dbReference>
<dbReference type="GO" id="GO:0004674">
    <property type="term" value="F:protein serine/threonine kinase activity"/>
    <property type="evidence" value="ECO:0007669"/>
    <property type="project" value="UniProtKB-KW"/>
</dbReference>
<dbReference type="GO" id="GO:0005524">
    <property type="term" value="F:ATP binding"/>
    <property type="evidence" value="ECO:0007669"/>
    <property type="project" value="UniProtKB-UniRule"/>
</dbReference>
<organism evidence="10 11">
    <name type="scientific">Acrocarpospora macrocephala</name>
    <dbReference type="NCBI Taxonomy" id="150177"/>
    <lineage>
        <taxon>Bacteria</taxon>
        <taxon>Bacillati</taxon>
        <taxon>Actinomycetota</taxon>
        <taxon>Actinomycetes</taxon>
        <taxon>Streptosporangiales</taxon>
        <taxon>Streptosporangiaceae</taxon>
        <taxon>Acrocarpospora</taxon>
    </lineage>
</organism>
<evidence type="ECO:0000256" key="4">
    <source>
        <dbReference type="ARBA" id="ARBA00022741"/>
    </source>
</evidence>
<proteinExistence type="predicted"/>
<dbReference type="Proteomes" id="UP000331127">
    <property type="component" value="Unassembled WGS sequence"/>
</dbReference>
<dbReference type="PANTHER" id="PTHR43289:SF6">
    <property type="entry name" value="SERINE_THREONINE-PROTEIN KINASE NEKL-3"/>
    <property type="match status" value="1"/>
</dbReference>
<feature type="region of interest" description="Disordered" evidence="8">
    <location>
        <begin position="340"/>
        <end position="409"/>
    </location>
</feature>
<evidence type="ECO:0000256" key="3">
    <source>
        <dbReference type="ARBA" id="ARBA00022679"/>
    </source>
</evidence>
<keyword evidence="3" id="KW-0808">Transferase</keyword>
<evidence type="ECO:0000256" key="1">
    <source>
        <dbReference type="ARBA" id="ARBA00012513"/>
    </source>
</evidence>
<dbReference type="Gene3D" id="3.30.200.20">
    <property type="entry name" value="Phosphorylase Kinase, domain 1"/>
    <property type="match status" value="1"/>
</dbReference>
<evidence type="ECO:0000256" key="5">
    <source>
        <dbReference type="ARBA" id="ARBA00022777"/>
    </source>
</evidence>
<keyword evidence="2" id="KW-0723">Serine/threonine-protein kinase</keyword>
<dbReference type="SUPFAM" id="SSF56112">
    <property type="entry name" value="Protein kinase-like (PK-like)"/>
    <property type="match status" value="1"/>
</dbReference>
<feature type="compositionally biased region" description="Low complexity" evidence="8">
    <location>
        <begin position="373"/>
        <end position="383"/>
    </location>
</feature>
<keyword evidence="11" id="KW-1185">Reference proteome</keyword>
<dbReference type="InterPro" id="IPR008271">
    <property type="entry name" value="Ser/Thr_kinase_AS"/>
</dbReference>
<dbReference type="PANTHER" id="PTHR43289">
    <property type="entry name" value="MITOGEN-ACTIVATED PROTEIN KINASE KINASE KINASE 20-RELATED"/>
    <property type="match status" value="1"/>
</dbReference>
<evidence type="ECO:0000256" key="7">
    <source>
        <dbReference type="PROSITE-ProRule" id="PRU10141"/>
    </source>
</evidence>
<evidence type="ECO:0000259" key="9">
    <source>
        <dbReference type="PROSITE" id="PS50011"/>
    </source>
</evidence>
<protein>
    <recommendedName>
        <fullName evidence="1">non-specific serine/threonine protein kinase</fullName>
        <ecNumber evidence="1">2.7.11.1</ecNumber>
    </recommendedName>
</protein>
<evidence type="ECO:0000313" key="10">
    <source>
        <dbReference type="EMBL" id="GES11635.1"/>
    </source>
</evidence>
<comment type="caution">
    <text evidence="10">The sequence shown here is derived from an EMBL/GenBank/DDBJ whole genome shotgun (WGS) entry which is preliminary data.</text>
</comment>
<feature type="region of interest" description="Disordered" evidence="8">
    <location>
        <begin position="710"/>
        <end position="745"/>
    </location>
</feature>
<feature type="domain" description="Protein kinase" evidence="9">
    <location>
        <begin position="9"/>
        <end position="261"/>
    </location>
</feature>
<feature type="compositionally biased region" description="Polar residues" evidence="8">
    <location>
        <begin position="735"/>
        <end position="745"/>
    </location>
</feature>
<dbReference type="Gene3D" id="1.10.510.10">
    <property type="entry name" value="Transferase(Phosphotransferase) domain 1"/>
    <property type="match status" value="1"/>
</dbReference>
<dbReference type="PROSITE" id="PS50011">
    <property type="entry name" value="PROTEIN_KINASE_DOM"/>
    <property type="match status" value="1"/>
</dbReference>
<dbReference type="PROSITE" id="PS00107">
    <property type="entry name" value="PROTEIN_KINASE_ATP"/>
    <property type="match status" value="1"/>
</dbReference>
<dbReference type="CDD" id="cd14014">
    <property type="entry name" value="STKc_PknB_like"/>
    <property type="match status" value="1"/>
</dbReference>
<dbReference type="EMBL" id="BLAE01000031">
    <property type="protein sequence ID" value="GES11635.1"/>
    <property type="molecule type" value="Genomic_DNA"/>
</dbReference>
<keyword evidence="4 7" id="KW-0547">Nucleotide-binding</keyword>
<dbReference type="AlphaFoldDB" id="A0A5M3WQR0"/>
<dbReference type="EC" id="2.7.11.1" evidence="1"/>
<dbReference type="Pfam" id="PF00069">
    <property type="entry name" value="Pkinase"/>
    <property type="match status" value="1"/>
</dbReference>
<dbReference type="InterPro" id="IPR017441">
    <property type="entry name" value="Protein_kinase_ATP_BS"/>
</dbReference>
<dbReference type="RefSeq" id="WP_218041282.1">
    <property type="nucleotide sequence ID" value="NZ_BAAAHL010000001.1"/>
</dbReference>
<dbReference type="InterPro" id="IPR011009">
    <property type="entry name" value="Kinase-like_dom_sf"/>
</dbReference>
<reference evidence="10 11" key="1">
    <citation type="submission" date="2019-10" db="EMBL/GenBank/DDBJ databases">
        <title>Whole genome shotgun sequence of Acrocarpospora macrocephala NBRC 16266.</title>
        <authorList>
            <person name="Ichikawa N."/>
            <person name="Kimura A."/>
            <person name="Kitahashi Y."/>
            <person name="Komaki H."/>
            <person name="Oguchi A."/>
        </authorList>
    </citation>
    <scope>NUCLEOTIDE SEQUENCE [LARGE SCALE GENOMIC DNA]</scope>
    <source>
        <strain evidence="10 11">NBRC 16266</strain>
    </source>
</reference>
<feature type="binding site" evidence="7">
    <location>
        <position position="38"/>
    </location>
    <ligand>
        <name>ATP</name>
        <dbReference type="ChEBI" id="CHEBI:30616"/>
    </ligand>
</feature>
<keyword evidence="5" id="KW-0418">Kinase</keyword>
<evidence type="ECO:0000256" key="8">
    <source>
        <dbReference type="SAM" id="MobiDB-lite"/>
    </source>
</evidence>
<dbReference type="InterPro" id="IPR000719">
    <property type="entry name" value="Prot_kinase_dom"/>
</dbReference>
<evidence type="ECO:0000256" key="6">
    <source>
        <dbReference type="ARBA" id="ARBA00022840"/>
    </source>
</evidence>
<gene>
    <name evidence="10" type="ORF">Amac_052320</name>
</gene>